<comment type="caution">
    <text evidence="1">The sequence shown here is derived from an EMBL/GenBank/DDBJ whole genome shotgun (WGS) entry which is preliminary data.</text>
</comment>
<dbReference type="Proteomes" id="UP001499854">
    <property type="component" value="Unassembled WGS sequence"/>
</dbReference>
<evidence type="ECO:0000313" key="2">
    <source>
        <dbReference type="Proteomes" id="UP001499854"/>
    </source>
</evidence>
<reference evidence="1 2" key="1">
    <citation type="journal article" date="2019" name="Int. J. Syst. Evol. Microbiol.">
        <title>The Global Catalogue of Microorganisms (GCM) 10K type strain sequencing project: providing services to taxonomists for standard genome sequencing and annotation.</title>
        <authorList>
            <consortium name="The Broad Institute Genomics Platform"/>
            <consortium name="The Broad Institute Genome Sequencing Center for Infectious Disease"/>
            <person name="Wu L."/>
            <person name="Ma J."/>
        </authorList>
    </citation>
    <scope>NUCLEOTIDE SEQUENCE [LARGE SCALE GENOMIC DNA]</scope>
    <source>
        <strain evidence="1 2">JCM 16013</strain>
    </source>
</reference>
<accession>A0ABN2T7Y9</accession>
<protein>
    <submittedName>
        <fullName evidence="1">Uncharacterized protein</fullName>
    </submittedName>
</protein>
<proteinExistence type="predicted"/>
<dbReference type="RefSeq" id="WP_344662308.1">
    <property type="nucleotide sequence ID" value="NZ_BAAAQM010000071.1"/>
</dbReference>
<name>A0ABN2T7Y9_9ACTN</name>
<dbReference type="EMBL" id="BAAAQM010000071">
    <property type="protein sequence ID" value="GAA2001222.1"/>
    <property type="molecule type" value="Genomic_DNA"/>
</dbReference>
<evidence type="ECO:0000313" key="1">
    <source>
        <dbReference type="EMBL" id="GAA2001222.1"/>
    </source>
</evidence>
<organism evidence="1 2">
    <name type="scientific">Catenulispora subtropica</name>
    <dbReference type="NCBI Taxonomy" id="450798"/>
    <lineage>
        <taxon>Bacteria</taxon>
        <taxon>Bacillati</taxon>
        <taxon>Actinomycetota</taxon>
        <taxon>Actinomycetes</taxon>
        <taxon>Catenulisporales</taxon>
        <taxon>Catenulisporaceae</taxon>
        <taxon>Catenulispora</taxon>
    </lineage>
</organism>
<keyword evidence="2" id="KW-1185">Reference proteome</keyword>
<sequence>MSDTAGRLLLMLKPDGYARRCTGQEAQTVRGAWSDVIAWLQGVDPDDLAHAELVGEVAKKAGLRMVRFPEYDLRVWVEQAAGISIPQASPSSQSPALVGLDELAAELLEVIGFVREADPYRGWLNRVTIEMLYGDAPTFQTRTRDRLISLLLQGPVQIQTLLGTRRELALALKFVVRRALSSSALSNMVHIEAVTEIEHDLIGRSLVGCGHV</sequence>
<gene>
    <name evidence="1" type="ORF">GCM10009838_78690</name>
</gene>